<organism evidence="3 4">
    <name type="scientific">Nonomuraea harbinensis</name>
    <dbReference type="NCBI Taxonomy" id="1286938"/>
    <lineage>
        <taxon>Bacteria</taxon>
        <taxon>Bacillati</taxon>
        <taxon>Actinomycetota</taxon>
        <taxon>Actinomycetes</taxon>
        <taxon>Streptosporangiales</taxon>
        <taxon>Streptosporangiaceae</taxon>
        <taxon>Nonomuraea</taxon>
    </lineage>
</organism>
<dbReference type="InterPro" id="IPR015330">
    <property type="entry name" value="DNA_primase/pol_bifunc_N"/>
</dbReference>
<evidence type="ECO:0000313" key="3">
    <source>
        <dbReference type="EMBL" id="MFC5821130.1"/>
    </source>
</evidence>
<dbReference type="EMBL" id="JBHSNW010000030">
    <property type="protein sequence ID" value="MFC5821130.1"/>
    <property type="molecule type" value="Genomic_DNA"/>
</dbReference>
<proteinExistence type="predicted"/>
<sequence>MDRIMHDQRFSAAGKHGNTLNSGNPLRGLHEPDAGMVEGAPDLRVSPAHPRLQAMLRYAAHGWPVFVLSDSKTPLRNCDPCRDEHVTPEQMETCPCLTCHGFYAATTDPDRIRAMNRRVPRGLVAVRTGSPSGTVVIDVDAPGGLNTMARLDEGGILPGTVTAITGSGGLHLVYRHPGVRVPSGVGKAGPQIDVKADGGYIVVAPSLHPRTGQPYRWMSDQFALPLADLHPALLERLQEKPPQPHRPGRGSRAGSVRGRLGGLVRTVLKAAPGERNAVLYWAACCAGQMVAQGAIDEATAYSVLWASGLEIGLTESEIGVALGRGTIGSGMRRGMRAS</sequence>
<comment type="caution">
    <text evidence="3">The sequence shown here is derived from an EMBL/GenBank/DDBJ whole genome shotgun (WGS) entry which is preliminary data.</text>
</comment>
<name>A0ABW1C838_9ACTN</name>
<reference evidence="4" key="1">
    <citation type="journal article" date="2019" name="Int. J. Syst. Evol. Microbiol.">
        <title>The Global Catalogue of Microorganisms (GCM) 10K type strain sequencing project: providing services to taxonomists for standard genome sequencing and annotation.</title>
        <authorList>
            <consortium name="The Broad Institute Genomics Platform"/>
            <consortium name="The Broad Institute Genome Sequencing Center for Infectious Disease"/>
            <person name="Wu L."/>
            <person name="Ma J."/>
        </authorList>
    </citation>
    <scope>NUCLEOTIDE SEQUENCE [LARGE SCALE GENOMIC DNA]</scope>
    <source>
        <strain evidence="4">CGMCC 4.7106</strain>
    </source>
</reference>
<keyword evidence="4" id="KW-1185">Reference proteome</keyword>
<accession>A0ABW1C838</accession>
<dbReference type="RefSeq" id="WP_378524983.1">
    <property type="nucleotide sequence ID" value="NZ_JBHSNW010000030.1"/>
</dbReference>
<feature type="region of interest" description="Disordered" evidence="1">
    <location>
        <begin position="1"/>
        <end position="29"/>
    </location>
</feature>
<dbReference type="Pfam" id="PF09250">
    <property type="entry name" value="Prim-Pol"/>
    <property type="match status" value="1"/>
</dbReference>
<dbReference type="SUPFAM" id="SSF56747">
    <property type="entry name" value="Prim-pol domain"/>
    <property type="match status" value="1"/>
</dbReference>
<dbReference type="Proteomes" id="UP001596096">
    <property type="component" value="Unassembled WGS sequence"/>
</dbReference>
<evidence type="ECO:0000313" key="4">
    <source>
        <dbReference type="Proteomes" id="UP001596096"/>
    </source>
</evidence>
<feature type="domain" description="DNA primase/polymerase bifunctional N-terminal" evidence="2">
    <location>
        <begin position="55"/>
        <end position="233"/>
    </location>
</feature>
<gene>
    <name evidence="3" type="ORF">ACFPUY_39080</name>
</gene>
<evidence type="ECO:0000256" key="1">
    <source>
        <dbReference type="SAM" id="MobiDB-lite"/>
    </source>
</evidence>
<evidence type="ECO:0000259" key="2">
    <source>
        <dbReference type="SMART" id="SM00943"/>
    </source>
</evidence>
<dbReference type="CDD" id="cd04859">
    <property type="entry name" value="Prim_Pol"/>
    <property type="match status" value="1"/>
</dbReference>
<protein>
    <submittedName>
        <fullName evidence="3">Bifunctional DNA primase/polymerase</fullName>
    </submittedName>
</protein>
<dbReference type="SMART" id="SM00943">
    <property type="entry name" value="Prim-Pol"/>
    <property type="match status" value="1"/>
</dbReference>